<evidence type="ECO:0000313" key="1">
    <source>
        <dbReference type="EMBL" id="MEY8764418.1"/>
    </source>
</evidence>
<reference evidence="1 2" key="1">
    <citation type="submission" date="2024-08" db="EMBL/GenBank/DDBJ databases">
        <title>Clostridium lapicellarii sp. nov., and Clostridium renhuaiense sp. nov., two species isolated from the mud in a fermentation cellar used for producing sauce-flavour Chinese liquors.</title>
        <authorList>
            <person name="Yang F."/>
            <person name="Wang H."/>
            <person name="Chen L.Q."/>
            <person name="Zhou N."/>
            <person name="Lu J.J."/>
            <person name="Pu X.X."/>
            <person name="Wan B."/>
            <person name="Wang L."/>
            <person name="Liu S.J."/>
        </authorList>
    </citation>
    <scope>NUCLEOTIDE SEQUENCE [LARGE SCALE GENOMIC DNA]</scope>
    <source>
        <strain evidence="1 2">MT-113</strain>
    </source>
</reference>
<comment type="caution">
    <text evidence="1">The sequence shown here is derived from an EMBL/GenBank/DDBJ whole genome shotgun (WGS) entry which is preliminary data.</text>
</comment>
<dbReference type="Proteomes" id="UP001565220">
    <property type="component" value="Unassembled WGS sequence"/>
</dbReference>
<evidence type="ECO:0000313" key="2">
    <source>
        <dbReference type="Proteomes" id="UP001565220"/>
    </source>
</evidence>
<protein>
    <recommendedName>
        <fullName evidence="3">Mur ligase central domain-containing protein</fullName>
    </recommendedName>
</protein>
<keyword evidence="2" id="KW-1185">Reference proteome</keyword>
<evidence type="ECO:0008006" key="3">
    <source>
        <dbReference type="Google" id="ProtNLM"/>
    </source>
</evidence>
<organism evidence="1 2">
    <name type="scientific">Clostridium lapidicellarium</name>
    <dbReference type="NCBI Taxonomy" id="3240931"/>
    <lineage>
        <taxon>Bacteria</taxon>
        <taxon>Bacillati</taxon>
        <taxon>Bacillota</taxon>
        <taxon>Clostridia</taxon>
        <taxon>Eubacteriales</taxon>
        <taxon>Clostridiaceae</taxon>
        <taxon>Clostridium</taxon>
    </lineage>
</organism>
<sequence>MKSIKIAGGNDNFKNYLINLLELADLHYDVYANKNNTEITKYIVLNSVDEKQDVSNGHYCFINMDLIKNVSNNLNIEDYIITYGLGNKNTVTISSLDYNSGFVYCLQRDIVQNGHSIIESQEIPVDMVLRDIDELYAAMIVITLGLMDDKYTKKMLPGNREFKIFSRILNN</sequence>
<accession>A0ABV4DZV2</accession>
<dbReference type="EMBL" id="JBGFFE010000021">
    <property type="protein sequence ID" value="MEY8764418.1"/>
    <property type="molecule type" value="Genomic_DNA"/>
</dbReference>
<dbReference type="RefSeq" id="WP_294184264.1">
    <property type="nucleotide sequence ID" value="NZ_JBGFFE010000021.1"/>
</dbReference>
<gene>
    <name evidence="1" type="ORF">AB8S09_12330</name>
</gene>
<proteinExistence type="predicted"/>
<name>A0ABV4DZV2_9CLOT</name>